<keyword evidence="2" id="KW-1185">Reference proteome</keyword>
<accession>A0A0K1ESH3</accession>
<gene>
    <name evidence="1" type="ORF">CMC5_078200</name>
</gene>
<name>A0A0K1ESH3_CHOCO</name>
<dbReference type="Proteomes" id="UP000067626">
    <property type="component" value="Chromosome"/>
</dbReference>
<evidence type="ECO:0000313" key="2">
    <source>
        <dbReference type="Proteomes" id="UP000067626"/>
    </source>
</evidence>
<sequence length="46" mass="5164">MVSQSFIGRDIFAEIWGLVVLSAAAAEIEDLRIPYGWIEHMRTSSP</sequence>
<dbReference type="KEGG" id="ccro:CMC5_078200"/>
<organism evidence="1 2">
    <name type="scientific">Chondromyces crocatus</name>
    <dbReference type="NCBI Taxonomy" id="52"/>
    <lineage>
        <taxon>Bacteria</taxon>
        <taxon>Pseudomonadati</taxon>
        <taxon>Myxococcota</taxon>
        <taxon>Polyangia</taxon>
        <taxon>Polyangiales</taxon>
        <taxon>Polyangiaceae</taxon>
        <taxon>Chondromyces</taxon>
    </lineage>
</organism>
<protein>
    <submittedName>
        <fullName evidence="1">Uncharacterized protein</fullName>
    </submittedName>
</protein>
<dbReference type="AlphaFoldDB" id="A0A0K1ESH3"/>
<evidence type="ECO:0000313" key="1">
    <source>
        <dbReference type="EMBL" id="AKT43587.1"/>
    </source>
</evidence>
<proteinExistence type="predicted"/>
<reference evidence="1 2" key="1">
    <citation type="submission" date="2015-07" db="EMBL/GenBank/DDBJ databases">
        <title>Genome analysis of myxobacterium Chondromyces crocatus Cm c5 reveals a high potential for natural compound synthesis and the genetic basis for the loss of fruiting body formation.</title>
        <authorList>
            <person name="Zaburannyi N."/>
            <person name="Bunk B."/>
            <person name="Maier J."/>
            <person name="Overmann J."/>
            <person name="Mueller R."/>
        </authorList>
    </citation>
    <scope>NUCLEOTIDE SEQUENCE [LARGE SCALE GENOMIC DNA]</scope>
    <source>
        <strain evidence="1 2">Cm c5</strain>
    </source>
</reference>
<dbReference type="EMBL" id="CP012159">
    <property type="protein sequence ID" value="AKT43587.1"/>
    <property type="molecule type" value="Genomic_DNA"/>
</dbReference>